<dbReference type="Proteomes" id="UP000008461">
    <property type="component" value="Chromosome"/>
</dbReference>
<organism evidence="2 3">
    <name type="scientific">Haliscomenobacter hydrossis (strain ATCC 27775 / DSM 1100 / LMG 10767 / O)</name>
    <dbReference type="NCBI Taxonomy" id="760192"/>
    <lineage>
        <taxon>Bacteria</taxon>
        <taxon>Pseudomonadati</taxon>
        <taxon>Bacteroidota</taxon>
        <taxon>Saprospiria</taxon>
        <taxon>Saprospirales</taxon>
        <taxon>Haliscomenobacteraceae</taxon>
        <taxon>Haliscomenobacter</taxon>
    </lineage>
</organism>
<keyword evidence="3" id="KW-1185">Reference proteome</keyword>
<feature type="region of interest" description="Disordered" evidence="1">
    <location>
        <begin position="67"/>
        <end position="86"/>
    </location>
</feature>
<dbReference type="STRING" id="760192.Halhy_5920"/>
<protein>
    <submittedName>
        <fullName evidence="2">Uncharacterized protein</fullName>
    </submittedName>
</protein>
<evidence type="ECO:0000256" key="1">
    <source>
        <dbReference type="SAM" id="MobiDB-lite"/>
    </source>
</evidence>
<dbReference type="AlphaFoldDB" id="F4KZ89"/>
<dbReference type="HOGENOM" id="CLU_2493575_0_0_10"/>
<evidence type="ECO:0000313" key="3">
    <source>
        <dbReference type="Proteomes" id="UP000008461"/>
    </source>
</evidence>
<gene>
    <name evidence="2" type="ordered locus">Halhy_5920</name>
</gene>
<dbReference type="KEGG" id="hhy:Halhy_5920"/>
<proteinExistence type="predicted"/>
<feature type="compositionally biased region" description="Basic and acidic residues" evidence="1">
    <location>
        <begin position="77"/>
        <end position="86"/>
    </location>
</feature>
<sequence>MVFYGTYLTYAVREIFLKENTPFTAKELAIHIEANADMGLTRRVRRALKELEDIGFLESQWQRVPGHPHLTTKKYSKRNEQGQRLS</sequence>
<evidence type="ECO:0000313" key="2">
    <source>
        <dbReference type="EMBL" id="AEE53743.1"/>
    </source>
</evidence>
<name>F4KZ89_HALH1</name>
<accession>F4KZ89</accession>
<reference key="2">
    <citation type="submission" date="2011-04" db="EMBL/GenBank/DDBJ databases">
        <title>Complete sequence of chromosome of Haliscomenobacter hydrossis DSM 1100.</title>
        <authorList>
            <consortium name="US DOE Joint Genome Institute (JGI-PGF)"/>
            <person name="Lucas S."/>
            <person name="Han J."/>
            <person name="Lapidus A."/>
            <person name="Bruce D."/>
            <person name="Goodwin L."/>
            <person name="Pitluck S."/>
            <person name="Peters L."/>
            <person name="Kyrpides N."/>
            <person name="Mavromatis K."/>
            <person name="Ivanova N."/>
            <person name="Ovchinnikova G."/>
            <person name="Pagani I."/>
            <person name="Daligault H."/>
            <person name="Detter J.C."/>
            <person name="Han C."/>
            <person name="Land M."/>
            <person name="Hauser L."/>
            <person name="Markowitz V."/>
            <person name="Cheng J.-F."/>
            <person name="Hugenholtz P."/>
            <person name="Woyke T."/>
            <person name="Wu D."/>
            <person name="Verbarg S."/>
            <person name="Frueling A."/>
            <person name="Brambilla E."/>
            <person name="Klenk H.-P."/>
            <person name="Eisen J.A."/>
        </authorList>
    </citation>
    <scope>NUCLEOTIDE SEQUENCE</scope>
    <source>
        <strain>DSM 1100</strain>
    </source>
</reference>
<dbReference type="RefSeq" id="WP_013768271.1">
    <property type="nucleotide sequence ID" value="NC_015510.1"/>
</dbReference>
<reference evidence="2 3" key="1">
    <citation type="journal article" date="2011" name="Stand. Genomic Sci.">
        <title>Complete genome sequence of Haliscomenobacter hydrossis type strain (O).</title>
        <authorList>
            <consortium name="US DOE Joint Genome Institute (JGI-PGF)"/>
            <person name="Daligault H."/>
            <person name="Lapidus A."/>
            <person name="Zeytun A."/>
            <person name="Nolan M."/>
            <person name="Lucas S."/>
            <person name="Del Rio T.G."/>
            <person name="Tice H."/>
            <person name="Cheng J.F."/>
            <person name="Tapia R."/>
            <person name="Han C."/>
            <person name="Goodwin L."/>
            <person name="Pitluck S."/>
            <person name="Liolios K."/>
            <person name="Pagani I."/>
            <person name="Ivanova N."/>
            <person name="Huntemann M."/>
            <person name="Mavromatis K."/>
            <person name="Mikhailova N."/>
            <person name="Pati A."/>
            <person name="Chen A."/>
            <person name="Palaniappan K."/>
            <person name="Land M."/>
            <person name="Hauser L."/>
            <person name="Brambilla E.M."/>
            <person name="Rohde M."/>
            <person name="Verbarg S."/>
            <person name="Goker M."/>
            <person name="Bristow J."/>
            <person name="Eisen J.A."/>
            <person name="Markowitz V."/>
            <person name="Hugenholtz P."/>
            <person name="Kyrpides N.C."/>
            <person name="Klenk H.P."/>
            <person name="Woyke T."/>
        </authorList>
    </citation>
    <scope>NUCLEOTIDE SEQUENCE [LARGE SCALE GENOMIC DNA]</scope>
    <source>
        <strain evidence="3">ATCC 27775 / DSM 1100 / LMG 10767 / O</strain>
    </source>
</reference>
<dbReference type="EMBL" id="CP002691">
    <property type="protein sequence ID" value="AEE53743.1"/>
    <property type="molecule type" value="Genomic_DNA"/>
</dbReference>